<evidence type="ECO:0000256" key="1">
    <source>
        <dbReference type="ARBA" id="ARBA00022448"/>
    </source>
</evidence>
<dbReference type="Gene3D" id="3.40.50.300">
    <property type="entry name" value="P-loop containing nucleotide triphosphate hydrolases"/>
    <property type="match status" value="2"/>
</dbReference>
<evidence type="ECO:0000256" key="3">
    <source>
        <dbReference type="ARBA" id="ARBA00022741"/>
    </source>
</evidence>
<keyword evidence="3" id="KW-0547">Nucleotide-binding</keyword>
<keyword evidence="1" id="KW-0813">Transport</keyword>
<dbReference type="InterPro" id="IPR017871">
    <property type="entry name" value="ABC_transporter-like_CS"/>
</dbReference>
<keyword evidence="7" id="KW-1185">Reference proteome</keyword>
<dbReference type="CDD" id="cd03215">
    <property type="entry name" value="ABC_Carb_Monos_II"/>
    <property type="match status" value="1"/>
</dbReference>
<dbReference type="CDD" id="cd03216">
    <property type="entry name" value="ABC_Carb_Monos_I"/>
    <property type="match status" value="1"/>
</dbReference>
<dbReference type="PROSITE" id="PS00211">
    <property type="entry name" value="ABC_TRANSPORTER_1"/>
    <property type="match status" value="1"/>
</dbReference>
<dbReference type="PANTHER" id="PTHR43790">
    <property type="entry name" value="CARBOHYDRATE TRANSPORT ATP-BINDING PROTEIN MG119-RELATED"/>
    <property type="match status" value="1"/>
</dbReference>
<keyword evidence="2" id="KW-0677">Repeat</keyword>
<evidence type="ECO:0000256" key="2">
    <source>
        <dbReference type="ARBA" id="ARBA00022737"/>
    </source>
</evidence>
<protein>
    <submittedName>
        <fullName evidence="6">ABC transporter</fullName>
    </submittedName>
</protein>
<evidence type="ECO:0000256" key="4">
    <source>
        <dbReference type="ARBA" id="ARBA00022840"/>
    </source>
</evidence>
<keyword evidence="4" id="KW-0067">ATP-binding</keyword>
<dbReference type="SMART" id="SM00382">
    <property type="entry name" value="AAA"/>
    <property type="match status" value="2"/>
</dbReference>
<dbReference type="InterPro" id="IPR050107">
    <property type="entry name" value="ABC_carbohydrate_import_ATPase"/>
</dbReference>
<name>A0ABR5F5P0_9ACTN</name>
<feature type="domain" description="ABC transporter" evidence="5">
    <location>
        <begin position="257"/>
        <end position="514"/>
    </location>
</feature>
<dbReference type="SUPFAM" id="SSF52540">
    <property type="entry name" value="P-loop containing nucleoside triphosphate hydrolases"/>
    <property type="match status" value="2"/>
</dbReference>
<dbReference type="InterPro" id="IPR003593">
    <property type="entry name" value="AAA+_ATPase"/>
</dbReference>
<dbReference type="PROSITE" id="PS50893">
    <property type="entry name" value="ABC_TRANSPORTER_2"/>
    <property type="match status" value="2"/>
</dbReference>
<dbReference type="InterPro" id="IPR003439">
    <property type="entry name" value="ABC_transporter-like_ATP-bd"/>
</dbReference>
<dbReference type="Pfam" id="PF00005">
    <property type="entry name" value="ABC_tran"/>
    <property type="match status" value="2"/>
</dbReference>
<dbReference type="EMBL" id="JWIO01000009">
    <property type="protein sequence ID" value="KLL11975.1"/>
    <property type="molecule type" value="Genomic_DNA"/>
</dbReference>
<evidence type="ECO:0000313" key="7">
    <source>
        <dbReference type="Proteomes" id="UP000035425"/>
    </source>
</evidence>
<dbReference type="InterPro" id="IPR027417">
    <property type="entry name" value="P-loop_NTPase"/>
</dbReference>
<proteinExistence type="predicted"/>
<gene>
    <name evidence="6" type="ORF">FrCorBMG51_08255</name>
</gene>
<reference evidence="6 7" key="1">
    <citation type="submission" date="2014-12" db="EMBL/GenBank/DDBJ databases">
        <title>Frankia sp. BMG5.1 draft genome.</title>
        <authorList>
            <person name="Gtari M."/>
            <person name="Ghodhbane-Gtari F."/>
            <person name="Nouioui I."/>
            <person name="Ktari A."/>
            <person name="Hezbri K."/>
            <person name="Mimouni W."/>
            <person name="Sbissi I."/>
            <person name="Ayari A."/>
            <person name="Yamanaka T."/>
            <person name="Normand P."/>
            <person name="Tisa L.S."/>
            <person name="Boudabous A."/>
        </authorList>
    </citation>
    <scope>NUCLEOTIDE SEQUENCE [LARGE SCALE GENOMIC DNA]</scope>
    <source>
        <strain evidence="6 7">BMG5.1</strain>
    </source>
</reference>
<accession>A0ABR5F5P0</accession>
<feature type="domain" description="ABC transporter" evidence="5">
    <location>
        <begin position="16"/>
        <end position="258"/>
    </location>
</feature>
<organism evidence="6 7">
    <name type="scientific">Protofrankia coriariae</name>
    <dbReference type="NCBI Taxonomy" id="1562887"/>
    <lineage>
        <taxon>Bacteria</taxon>
        <taxon>Bacillati</taxon>
        <taxon>Actinomycetota</taxon>
        <taxon>Actinomycetes</taxon>
        <taxon>Frankiales</taxon>
        <taxon>Frankiaceae</taxon>
        <taxon>Protofrankia</taxon>
    </lineage>
</organism>
<evidence type="ECO:0000313" key="6">
    <source>
        <dbReference type="EMBL" id="KLL11975.1"/>
    </source>
</evidence>
<evidence type="ECO:0000259" key="5">
    <source>
        <dbReference type="PROSITE" id="PS50893"/>
    </source>
</evidence>
<sequence length="527" mass="55536">MSARSESVADREPSALAVRGVSKTFFGNAALSGVDIDVAAGEVHALLGENGSGKSTIIKILAGYHRPDPGGEILVASRALEPGSPDSAYALGCRFVHQDLGLIDSRSIADNLALVAGFPLKWGTVRDGELRRIARRDLARVGLDLDPDLLVGALSPAERTGVAVARALRDDASAPPVSLLVLDEPTATLPDAEVQHLLSMVRTVANRGVGVLYVTHRLEEVFQVATTITVLRDGHRVARVPVSSVSRAELISLLVGTEFDDVHRVSAELPVEHDEPLLVADALSAAPIDRISLEIRAGDVVGVAGITGSGRESLLSVLFGAHPRQAGTVRVGQTSLPPSRPDLAMRAGVAFLPPDRKTQGGFLDLSVRENMTISDLGPFWRRLRLSRRQEKTEVTSWIERLSVRPPAAEAPLSSLSGGNQQKVLFAKWLRRSPKVFLLDEPTQGVDIGAKAELHLEILEAARAGAGVVVSSSDTDELAALCHRVLVLREGRIVTSLAGSAVTAAAISHACLGADLGAGVGVDDGGIS</sequence>
<dbReference type="PANTHER" id="PTHR43790:SF9">
    <property type="entry name" value="GALACTOFURANOSE TRANSPORTER ATP-BINDING PROTEIN YTFR"/>
    <property type="match status" value="1"/>
</dbReference>
<dbReference type="RefSeq" id="WP_047222464.1">
    <property type="nucleotide sequence ID" value="NZ_JWIO01000009.1"/>
</dbReference>
<dbReference type="Proteomes" id="UP000035425">
    <property type="component" value="Unassembled WGS sequence"/>
</dbReference>
<comment type="caution">
    <text evidence="6">The sequence shown here is derived from an EMBL/GenBank/DDBJ whole genome shotgun (WGS) entry which is preliminary data.</text>
</comment>